<reference evidence="2" key="1">
    <citation type="submission" date="2023-11" db="EMBL/GenBank/DDBJ databases">
        <title>The genome sequences of three competitors of mushroom-forming fungi.</title>
        <authorList>
            <person name="Beijen E."/>
            <person name="Ohm R.A."/>
        </authorList>
    </citation>
    <scope>NUCLEOTIDE SEQUENCE</scope>
    <source>
        <strain evidence="2">CBS 100526</strain>
    </source>
</reference>
<keyword evidence="1" id="KW-0472">Membrane</keyword>
<protein>
    <submittedName>
        <fullName evidence="2">Uncharacterized protein</fullName>
    </submittedName>
</protein>
<keyword evidence="1" id="KW-0812">Transmembrane</keyword>
<organism evidence="2 3">
    <name type="scientific">Trichoderma aggressivum f. europaeum</name>
    <dbReference type="NCBI Taxonomy" id="173218"/>
    <lineage>
        <taxon>Eukaryota</taxon>
        <taxon>Fungi</taxon>
        <taxon>Dikarya</taxon>
        <taxon>Ascomycota</taxon>
        <taxon>Pezizomycotina</taxon>
        <taxon>Sordariomycetes</taxon>
        <taxon>Hypocreomycetidae</taxon>
        <taxon>Hypocreales</taxon>
        <taxon>Hypocreaceae</taxon>
        <taxon>Trichoderma</taxon>
    </lineage>
</organism>
<gene>
    <name evidence="2" type="ORF">Triagg1_9700</name>
</gene>
<feature type="transmembrane region" description="Helical" evidence="1">
    <location>
        <begin position="352"/>
        <end position="380"/>
    </location>
</feature>
<name>A0AAE1I6Q2_9HYPO</name>
<dbReference type="EMBL" id="JAWRVG010000057">
    <property type="protein sequence ID" value="KAK4062830.1"/>
    <property type="molecule type" value="Genomic_DNA"/>
</dbReference>
<evidence type="ECO:0000313" key="2">
    <source>
        <dbReference type="EMBL" id="KAK4062830.1"/>
    </source>
</evidence>
<dbReference type="GeneID" id="87924592"/>
<comment type="caution">
    <text evidence="2">The sequence shown here is derived from an EMBL/GenBank/DDBJ whole genome shotgun (WGS) entry which is preliminary data.</text>
</comment>
<accession>A0AAE1I6Q2</accession>
<proteinExistence type="predicted"/>
<dbReference type="RefSeq" id="XP_062751388.1">
    <property type="nucleotide sequence ID" value="XM_062904687.1"/>
</dbReference>
<evidence type="ECO:0000256" key="1">
    <source>
        <dbReference type="SAM" id="Phobius"/>
    </source>
</evidence>
<dbReference type="Proteomes" id="UP001273209">
    <property type="component" value="Unassembled WGS sequence"/>
</dbReference>
<sequence>MVELGPFLPPLVGIYDAQFQALCQTIWGWTSCALCSIARPCVGEDCPHRRLLRLEPFFQFYKEVTGSYVPESLIPDDPRALSCHQDLIDIIRLLQEKPSLPRMQLTREFFAARNSMEKEPPPLADQHRAFNLAMRVLVMVGCCIEHQGGGLLEFGTDPCVWRSDQSPLDFTATAFPVREHPSLNDESRASIDIKSELSAVRLKQIAGLRFEGTTELRDHLKLDQKTGIVKIYHFTSVLKEHLRASIDPIVSMTFPETLIRRRLALETLDSLQLLFPLDSDSQALLRSLVSKESFDPDCLRFGSASYRHINEHDIPYQYWGSRLMDLFDEIENPKPRGFMQTWLHQKSKARHIMLATLAGLFMAILLGFIGLIVAIVQTWISYQAWKHPVGY</sequence>
<dbReference type="AlphaFoldDB" id="A0AAE1I6Q2"/>
<evidence type="ECO:0000313" key="3">
    <source>
        <dbReference type="Proteomes" id="UP001273209"/>
    </source>
</evidence>
<keyword evidence="3" id="KW-1185">Reference proteome</keyword>
<keyword evidence="1" id="KW-1133">Transmembrane helix</keyword>